<keyword evidence="2" id="KW-1185">Reference proteome</keyword>
<proteinExistence type="predicted"/>
<evidence type="ECO:0000313" key="2">
    <source>
        <dbReference type="Proteomes" id="UP000002695"/>
    </source>
</evidence>
<gene>
    <name evidence="1" type="ordered locus">STM14_4333</name>
</gene>
<reference evidence="1 2" key="1">
    <citation type="journal article" date="2010" name="J. Bacteriol.">
        <title>Short-term signatures of evolutionary change in the Salmonella enterica serovar typhimurium 14028 genome.</title>
        <authorList>
            <person name="Jarvik T."/>
            <person name="Smillie C."/>
            <person name="Groisman E.A."/>
            <person name="Ochman H."/>
        </authorList>
    </citation>
    <scope>NUCLEOTIDE SEQUENCE [LARGE SCALE GENOMIC DNA]</scope>
    <source>
        <strain evidence="2">14028s / SGSC 2262</strain>
    </source>
</reference>
<sequence length="41" mass="4855">MKIGFSQYYSVSYEVFFLRDKLQNVIYRTLCHSGIEANVYA</sequence>
<dbReference type="EMBL" id="CP001363">
    <property type="protein sequence ID" value="ACY90721.1"/>
    <property type="molecule type" value="Genomic_DNA"/>
</dbReference>
<accession>A0A0F6B873</accession>
<dbReference type="KEGG" id="seo:STM14_4333"/>
<organism evidence="1 2">
    <name type="scientific">Salmonella typhimurium (strain 14028s / SGSC 2262)</name>
    <dbReference type="NCBI Taxonomy" id="588858"/>
    <lineage>
        <taxon>Bacteria</taxon>
        <taxon>Pseudomonadati</taxon>
        <taxon>Pseudomonadota</taxon>
        <taxon>Gammaproteobacteria</taxon>
        <taxon>Enterobacterales</taxon>
        <taxon>Enterobacteriaceae</taxon>
        <taxon>Salmonella</taxon>
    </lineage>
</organism>
<name>A0A0F6B873_SALT1</name>
<dbReference type="Proteomes" id="UP000002695">
    <property type="component" value="Chromosome"/>
</dbReference>
<dbReference type="AlphaFoldDB" id="A0A0F6B873"/>
<evidence type="ECO:0000313" key="1">
    <source>
        <dbReference type="EMBL" id="ACY90721.1"/>
    </source>
</evidence>
<protein>
    <submittedName>
        <fullName evidence="1">Uncharacterized protein</fullName>
    </submittedName>
</protein>
<dbReference type="HOGENOM" id="CLU_3276229_0_0_6"/>